<evidence type="ECO:0000256" key="6">
    <source>
        <dbReference type="SAM" id="Phobius"/>
    </source>
</evidence>
<feature type="transmembrane region" description="Helical" evidence="6">
    <location>
        <begin position="45"/>
        <end position="65"/>
    </location>
</feature>
<comment type="caution">
    <text evidence="8">The sequence shown here is derived from an EMBL/GenBank/DDBJ whole genome shotgun (WGS) entry which is preliminary data.</text>
</comment>
<evidence type="ECO:0000313" key="9">
    <source>
        <dbReference type="Proteomes" id="UP000185093"/>
    </source>
</evidence>
<evidence type="ECO:0000256" key="1">
    <source>
        <dbReference type="ARBA" id="ARBA00022475"/>
    </source>
</evidence>
<reference evidence="8 9" key="1">
    <citation type="submission" date="2016-11" db="EMBL/GenBank/DDBJ databases">
        <authorList>
            <person name="Varghese N."/>
            <person name="Submissions S."/>
        </authorList>
    </citation>
    <scope>NUCLEOTIDE SEQUENCE [LARGE SCALE GENOMIC DNA]</scope>
    <source>
        <strain evidence="8 9">DSM 20664</strain>
    </source>
</reference>
<evidence type="ECO:0000256" key="4">
    <source>
        <dbReference type="ARBA" id="ARBA00023136"/>
    </source>
</evidence>
<gene>
    <name evidence="8" type="ORF">SAMN05444368_0667</name>
</gene>
<dbReference type="RefSeq" id="WP_014806336.1">
    <property type="nucleotide sequence ID" value="NZ_DAONLC010000001.1"/>
</dbReference>
<feature type="domain" description="Lipopolysaccharide assembly protein A" evidence="7">
    <location>
        <begin position="21"/>
        <end position="87"/>
    </location>
</feature>
<dbReference type="InterPro" id="IPR010445">
    <property type="entry name" value="LapA_dom"/>
</dbReference>
<evidence type="ECO:0000259" key="7">
    <source>
        <dbReference type="Pfam" id="PF06305"/>
    </source>
</evidence>
<evidence type="ECO:0000256" key="5">
    <source>
        <dbReference type="SAM" id="Coils"/>
    </source>
</evidence>
<evidence type="ECO:0000256" key="2">
    <source>
        <dbReference type="ARBA" id="ARBA00022692"/>
    </source>
</evidence>
<feature type="coiled-coil region" evidence="5">
    <location>
        <begin position="66"/>
        <end position="100"/>
    </location>
</feature>
<keyword evidence="5" id="KW-0175">Coiled coil</keyword>
<accession>A0ABY1JC27</accession>
<keyword evidence="1" id="KW-1003">Cell membrane</keyword>
<organism evidence="8 9">
    <name type="scientific">Acetomicrobium flavidum</name>
    <dbReference type="NCBI Taxonomy" id="49896"/>
    <lineage>
        <taxon>Bacteria</taxon>
        <taxon>Thermotogati</taxon>
        <taxon>Synergistota</taxon>
        <taxon>Synergistia</taxon>
        <taxon>Synergistales</taxon>
        <taxon>Acetomicrobiaceae</taxon>
        <taxon>Acetomicrobium</taxon>
    </lineage>
</organism>
<sequence length="121" mass="13834">MKSYVVALALGMLLAAFYAVQNSGTVIVKFLMWQWSLHQGIWEVLVFGAGAIMMWIVSFASYLEFKNKHKNDIRELKKRIADLEEEKRSLLEALQHRNTTAVKGEPMGSEFIENEGVEVEK</sequence>
<keyword evidence="2 6" id="KW-0812">Transmembrane</keyword>
<dbReference type="Proteomes" id="UP000185093">
    <property type="component" value="Unassembled WGS sequence"/>
</dbReference>
<keyword evidence="4 6" id="KW-0472">Membrane</keyword>
<evidence type="ECO:0000256" key="3">
    <source>
        <dbReference type="ARBA" id="ARBA00022989"/>
    </source>
</evidence>
<proteinExistence type="predicted"/>
<name>A0ABY1JC27_9BACT</name>
<keyword evidence="3 6" id="KW-1133">Transmembrane helix</keyword>
<evidence type="ECO:0000313" key="8">
    <source>
        <dbReference type="EMBL" id="SIN64777.1"/>
    </source>
</evidence>
<dbReference type="EMBL" id="FSQZ01000001">
    <property type="protein sequence ID" value="SIN64777.1"/>
    <property type="molecule type" value="Genomic_DNA"/>
</dbReference>
<protein>
    <submittedName>
        <fullName evidence="8">Uncharacterized integral membrane protein</fullName>
    </submittedName>
</protein>
<dbReference type="Pfam" id="PF06305">
    <property type="entry name" value="LapA_dom"/>
    <property type="match status" value="1"/>
</dbReference>
<keyword evidence="9" id="KW-1185">Reference proteome</keyword>